<dbReference type="KEGG" id="aol:S58_50640"/>
<accession>M4ZB04</accession>
<name>M4ZB04_9BRAD</name>
<keyword evidence="2" id="KW-1185">Reference proteome</keyword>
<dbReference type="eggNOG" id="ENOG503162U">
    <property type="taxonomic scope" value="Bacteria"/>
</dbReference>
<evidence type="ECO:0000313" key="1">
    <source>
        <dbReference type="EMBL" id="BAM91043.1"/>
    </source>
</evidence>
<dbReference type="AlphaFoldDB" id="M4ZB04"/>
<reference evidence="1 2" key="1">
    <citation type="journal article" date="2013" name="Appl. Environ. Microbiol.">
        <title>Genome analysis suggests that the soil oligotrophic bacterium Agromonas oligotrophica (Bradyrhizobium oligotrophicum) is a nitrogen-fixing symbiont of Aeschynomene indica.</title>
        <authorList>
            <person name="Okubo T."/>
            <person name="Fukushima S."/>
            <person name="Itakura M."/>
            <person name="Oshima K."/>
            <person name="Longtonglang A."/>
            <person name="Teaumroong N."/>
            <person name="Mitsui H."/>
            <person name="Hattori M."/>
            <person name="Hattori R."/>
            <person name="Hattori T."/>
            <person name="Minamisawa K."/>
        </authorList>
    </citation>
    <scope>NUCLEOTIDE SEQUENCE [LARGE SCALE GENOMIC DNA]</scope>
    <source>
        <strain evidence="1 2">S58</strain>
    </source>
</reference>
<gene>
    <name evidence="1" type="ORF">S58_50640</name>
</gene>
<dbReference type="PATRIC" id="fig|1245469.3.peg.5182"/>
<proteinExistence type="predicted"/>
<protein>
    <submittedName>
        <fullName evidence="1">Uncharacterized protein</fullName>
    </submittedName>
</protein>
<dbReference type="EMBL" id="AP012603">
    <property type="protein sequence ID" value="BAM91043.1"/>
    <property type="molecule type" value="Genomic_DNA"/>
</dbReference>
<dbReference type="Proteomes" id="UP000011841">
    <property type="component" value="Chromosome"/>
</dbReference>
<dbReference type="HOGENOM" id="CLU_2749839_0_0_5"/>
<organism evidence="1 2">
    <name type="scientific">Bradyrhizobium oligotrophicum S58</name>
    <dbReference type="NCBI Taxonomy" id="1245469"/>
    <lineage>
        <taxon>Bacteria</taxon>
        <taxon>Pseudomonadati</taxon>
        <taxon>Pseudomonadota</taxon>
        <taxon>Alphaproteobacteria</taxon>
        <taxon>Hyphomicrobiales</taxon>
        <taxon>Nitrobacteraceae</taxon>
        <taxon>Bradyrhizobium</taxon>
    </lineage>
</organism>
<evidence type="ECO:0000313" key="2">
    <source>
        <dbReference type="Proteomes" id="UP000011841"/>
    </source>
</evidence>
<dbReference type="STRING" id="1245469.S58_50640"/>
<sequence length="72" mass="8116">MGMHYFATTPAEIDAAVRVLYEEARFYRWFPTATDSYDAFAASDPIAVSELRGIAERMLVAAAQARSWARRV</sequence>